<reference evidence="2 3" key="1">
    <citation type="submission" date="2014-04" db="EMBL/GenBank/DDBJ databases">
        <authorList>
            <consortium name="DOE Joint Genome Institute"/>
            <person name="Kuo A."/>
            <person name="Kohler A."/>
            <person name="Costa M.D."/>
            <person name="Nagy L.G."/>
            <person name="Floudas D."/>
            <person name="Copeland A."/>
            <person name="Barry K.W."/>
            <person name="Cichocki N."/>
            <person name="Veneault-Fourrey C."/>
            <person name="LaButti K."/>
            <person name="Lindquist E.A."/>
            <person name="Lipzen A."/>
            <person name="Lundell T."/>
            <person name="Morin E."/>
            <person name="Murat C."/>
            <person name="Sun H."/>
            <person name="Tunlid A."/>
            <person name="Henrissat B."/>
            <person name="Grigoriev I.V."/>
            <person name="Hibbett D.S."/>
            <person name="Martin F."/>
            <person name="Nordberg H.P."/>
            <person name="Cantor M.N."/>
            <person name="Hua S.X."/>
        </authorList>
    </citation>
    <scope>NUCLEOTIDE SEQUENCE [LARGE SCALE GENOMIC DNA]</scope>
    <source>
        <strain evidence="2 3">Marx 270</strain>
    </source>
</reference>
<keyword evidence="3" id="KW-1185">Reference proteome</keyword>
<proteinExistence type="predicted"/>
<sequence length="104" mass="11392">MRALAGSKPLPLIFSPTGKTRNGAGGHRTKEPLADSACYYFPFKSHECAIDEHAGVAWAGKKVCRQATGDLRADARPHNLRWTCRQIYVLPLQVEGTVKSTAIK</sequence>
<reference evidence="3" key="2">
    <citation type="submission" date="2015-01" db="EMBL/GenBank/DDBJ databases">
        <title>Evolutionary Origins and Diversification of the Mycorrhizal Mutualists.</title>
        <authorList>
            <consortium name="DOE Joint Genome Institute"/>
            <consortium name="Mycorrhizal Genomics Consortium"/>
            <person name="Kohler A."/>
            <person name="Kuo A."/>
            <person name="Nagy L.G."/>
            <person name="Floudas D."/>
            <person name="Copeland A."/>
            <person name="Barry K.W."/>
            <person name="Cichocki N."/>
            <person name="Veneault-Fourrey C."/>
            <person name="LaButti K."/>
            <person name="Lindquist E.A."/>
            <person name="Lipzen A."/>
            <person name="Lundell T."/>
            <person name="Morin E."/>
            <person name="Murat C."/>
            <person name="Riley R."/>
            <person name="Ohm R."/>
            <person name="Sun H."/>
            <person name="Tunlid A."/>
            <person name="Henrissat B."/>
            <person name="Grigoriev I.V."/>
            <person name="Hibbett D.S."/>
            <person name="Martin F."/>
        </authorList>
    </citation>
    <scope>NUCLEOTIDE SEQUENCE [LARGE SCALE GENOMIC DNA]</scope>
    <source>
        <strain evidence="3">Marx 270</strain>
    </source>
</reference>
<dbReference type="EMBL" id="KN831953">
    <property type="protein sequence ID" value="KIO09945.1"/>
    <property type="molecule type" value="Genomic_DNA"/>
</dbReference>
<gene>
    <name evidence="2" type="ORF">M404DRAFT_995927</name>
</gene>
<protein>
    <submittedName>
        <fullName evidence="2">Uncharacterized protein</fullName>
    </submittedName>
</protein>
<dbReference type="HOGENOM" id="CLU_2251149_0_0_1"/>
<accession>A0A0C3P8X9</accession>
<organism evidence="2 3">
    <name type="scientific">Pisolithus tinctorius Marx 270</name>
    <dbReference type="NCBI Taxonomy" id="870435"/>
    <lineage>
        <taxon>Eukaryota</taxon>
        <taxon>Fungi</taxon>
        <taxon>Dikarya</taxon>
        <taxon>Basidiomycota</taxon>
        <taxon>Agaricomycotina</taxon>
        <taxon>Agaricomycetes</taxon>
        <taxon>Agaricomycetidae</taxon>
        <taxon>Boletales</taxon>
        <taxon>Sclerodermatineae</taxon>
        <taxon>Pisolithaceae</taxon>
        <taxon>Pisolithus</taxon>
    </lineage>
</organism>
<evidence type="ECO:0000313" key="3">
    <source>
        <dbReference type="Proteomes" id="UP000054217"/>
    </source>
</evidence>
<evidence type="ECO:0000256" key="1">
    <source>
        <dbReference type="SAM" id="MobiDB-lite"/>
    </source>
</evidence>
<feature type="region of interest" description="Disordered" evidence="1">
    <location>
        <begin position="1"/>
        <end position="28"/>
    </location>
</feature>
<evidence type="ECO:0000313" key="2">
    <source>
        <dbReference type="EMBL" id="KIO09945.1"/>
    </source>
</evidence>
<name>A0A0C3P8X9_PISTI</name>
<dbReference type="Proteomes" id="UP000054217">
    <property type="component" value="Unassembled WGS sequence"/>
</dbReference>
<dbReference type="AlphaFoldDB" id="A0A0C3P8X9"/>
<dbReference type="InParanoid" id="A0A0C3P8X9"/>